<gene>
    <name evidence="2" type="ORF">IQ249_04920</name>
</gene>
<sequence>MNEHQSNFRRFAAKAFEQSLEQLHHLLGSEEAEAEETEVSAEPESETPSPEFEEDVWEDAVADIEQYLQQNEDLEDNA</sequence>
<protein>
    <submittedName>
        <fullName evidence="2">Uncharacterized protein</fullName>
    </submittedName>
</protein>
<evidence type="ECO:0000313" key="2">
    <source>
        <dbReference type="EMBL" id="MBE9115238.1"/>
    </source>
</evidence>
<feature type="compositionally biased region" description="Acidic residues" evidence="1">
    <location>
        <begin position="30"/>
        <end position="55"/>
    </location>
</feature>
<comment type="caution">
    <text evidence="2">The sequence shown here is derived from an EMBL/GenBank/DDBJ whole genome shotgun (WGS) entry which is preliminary data.</text>
</comment>
<dbReference type="EMBL" id="JADEWZ010000005">
    <property type="protein sequence ID" value="MBE9115238.1"/>
    <property type="molecule type" value="Genomic_DNA"/>
</dbReference>
<dbReference type="RefSeq" id="WP_194028320.1">
    <property type="nucleotide sequence ID" value="NZ_JADEWZ010000005.1"/>
</dbReference>
<name>A0A8J7DLK0_9CYAN</name>
<organism evidence="2 3">
    <name type="scientific">Lusitaniella coriacea LEGE 07157</name>
    <dbReference type="NCBI Taxonomy" id="945747"/>
    <lineage>
        <taxon>Bacteria</taxon>
        <taxon>Bacillati</taxon>
        <taxon>Cyanobacteriota</taxon>
        <taxon>Cyanophyceae</taxon>
        <taxon>Spirulinales</taxon>
        <taxon>Lusitaniellaceae</taxon>
        <taxon>Lusitaniella</taxon>
    </lineage>
</organism>
<evidence type="ECO:0000256" key="1">
    <source>
        <dbReference type="SAM" id="MobiDB-lite"/>
    </source>
</evidence>
<accession>A0A8J7DLK0</accession>
<feature type="region of interest" description="Disordered" evidence="1">
    <location>
        <begin position="25"/>
        <end position="55"/>
    </location>
</feature>
<dbReference type="Proteomes" id="UP000654482">
    <property type="component" value="Unassembled WGS sequence"/>
</dbReference>
<reference evidence="2" key="1">
    <citation type="submission" date="2020-10" db="EMBL/GenBank/DDBJ databases">
        <authorList>
            <person name="Castelo-Branco R."/>
            <person name="Eusebio N."/>
            <person name="Adriana R."/>
            <person name="Vieira A."/>
            <person name="Brugerolle De Fraissinette N."/>
            <person name="Rezende De Castro R."/>
            <person name="Schneider M.P."/>
            <person name="Vasconcelos V."/>
            <person name="Leao P.N."/>
        </authorList>
    </citation>
    <scope>NUCLEOTIDE SEQUENCE</scope>
    <source>
        <strain evidence="2">LEGE 07157</strain>
    </source>
</reference>
<proteinExistence type="predicted"/>
<keyword evidence="3" id="KW-1185">Reference proteome</keyword>
<evidence type="ECO:0000313" key="3">
    <source>
        <dbReference type="Proteomes" id="UP000654482"/>
    </source>
</evidence>
<dbReference type="AlphaFoldDB" id="A0A8J7DLK0"/>